<comment type="caution">
    <text evidence="3">The sequence shown here is derived from an EMBL/GenBank/DDBJ whole genome shotgun (WGS) entry which is preliminary data.</text>
</comment>
<protein>
    <recommendedName>
        <fullName evidence="5">LPP20 lipoprotein</fullName>
    </recommendedName>
</protein>
<evidence type="ECO:0000313" key="3">
    <source>
        <dbReference type="EMBL" id="NBG65123.1"/>
    </source>
</evidence>
<evidence type="ECO:0000313" key="4">
    <source>
        <dbReference type="Proteomes" id="UP000470771"/>
    </source>
</evidence>
<proteinExistence type="predicted"/>
<feature type="signal peptide" evidence="2">
    <location>
        <begin position="1"/>
        <end position="22"/>
    </location>
</feature>
<keyword evidence="1" id="KW-0175">Coiled coil</keyword>
<accession>A0A6N9NGU3</accession>
<feature type="coiled-coil region" evidence="1">
    <location>
        <begin position="100"/>
        <end position="127"/>
    </location>
</feature>
<evidence type="ECO:0000256" key="1">
    <source>
        <dbReference type="SAM" id="Coils"/>
    </source>
</evidence>
<evidence type="ECO:0008006" key="5">
    <source>
        <dbReference type="Google" id="ProtNLM"/>
    </source>
</evidence>
<dbReference type="RefSeq" id="WP_207554805.1">
    <property type="nucleotide sequence ID" value="NZ_WWNE01000004.1"/>
</dbReference>
<dbReference type="PROSITE" id="PS51257">
    <property type="entry name" value="PROKAR_LIPOPROTEIN"/>
    <property type="match status" value="1"/>
</dbReference>
<gene>
    <name evidence="3" type="ORF">GQN54_03285</name>
</gene>
<keyword evidence="2" id="KW-0732">Signal</keyword>
<feature type="chain" id="PRO_5027100486" description="LPP20 lipoprotein" evidence="2">
    <location>
        <begin position="23"/>
        <end position="194"/>
    </location>
</feature>
<reference evidence="3 4" key="1">
    <citation type="submission" date="2019-12" db="EMBL/GenBank/DDBJ databases">
        <authorList>
            <person name="Zhao J."/>
        </authorList>
    </citation>
    <scope>NUCLEOTIDE SEQUENCE [LARGE SCALE GENOMIC DNA]</scope>
    <source>
        <strain evidence="3 4">S-15</strain>
    </source>
</reference>
<organism evidence="3 4">
    <name type="scientific">Acidiluteibacter ferrifornacis</name>
    <dbReference type="NCBI Taxonomy" id="2692424"/>
    <lineage>
        <taxon>Bacteria</taxon>
        <taxon>Pseudomonadati</taxon>
        <taxon>Bacteroidota</taxon>
        <taxon>Flavobacteriia</taxon>
        <taxon>Flavobacteriales</taxon>
        <taxon>Cryomorphaceae</taxon>
        <taxon>Acidiluteibacter</taxon>
    </lineage>
</organism>
<evidence type="ECO:0000256" key="2">
    <source>
        <dbReference type="SAM" id="SignalP"/>
    </source>
</evidence>
<keyword evidence="4" id="KW-1185">Reference proteome</keyword>
<dbReference type="EMBL" id="WWNE01000004">
    <property type="protein sequence ID" value="NBG65123.1"/>
    <property type="molecule type" value="Genomic_DNA"/>
</dbReference>
<sequence>MKIKKVGVMAITALALMASVSACKNKEKIAERERPADEVLVNVYCSGEDYFSNSKFFRANSVGESMDQSTSKKKAMSNAKADLASAIQTTIKGTIDNYVNSTEVNNVEQLEERFEGLTREVINQELVGTKTICEKVTKTSSGNYKTYIAIELSGDEMVSKMNERLSKDEILKVDYDYEKFKKTFEEEMKKLENR</sequence>
<name>A0A6N9NGU3_9FLAO</name>
<dbReference type="Proteomes" id="UP000470771">
    <property type="component" value="Unassembled WGS sequence"/>
</dbReference>
<dbReference type="AlphaFoldDB" id="A0A6N9NGU3"/>